<comment type="caution">
    <text evidence="3">The sequence shown here is derived from an EMBL/GenBank/DDBJ whole genome shotgun (WGS) entry which is preliminary data.</text>
</comment>
<gene>
    <name evidence="3" type="ORF">C1SCF055_LOCUS26685</name>
</gene>
<protein>
    <submittedName>
        <fullName evidence="3">Uncharacterized protein</fullName>
    </submittedName>
</protein>
<feature type="compositionally biased region" description="Acidic residues" evidence="2">
    <location>
        <begin position="454"/>
        <end position="463"/>
    </location>
</feature>
<dbReference type="GO" id="GO:0003677">
    <property type="term" value="F:DNA binding"/>
    <property type="evidence" value="ECO:0007669"/>
    <property type="project" value="UniProtKB-KW"/>
</dbReference>
<evidence type="ECO:0000313" key="5">
    <source>
        <dbReference type="Proteomes" id="UP001152797"/>
    </source>
</evidence>
<dbReference type="AlphaFoldDB" id="A0A9P1D081"/>
<feature type="region of interest" description="Disordered" evidence="2">
    <location>
        <begin position="426"/>
        <end position="467"/>
    </location>
</feature>
<dbReference type="EMBL" id="CAMXCT030002802">
    <property type="protein sequence ID" value="CAL4787888.1"/>
    <property type="molecule type" value="Genomic_DNA"/>
</dbReference>
<evidence type="ECO:0000256" key="1">
    <source>
        <dbReference type="ARBA" id="ARBA00023125"/>
    </source>
</evidence>
<keyword evidence="1" id="KW-0238">DNA-binding</keyword>
<dbReference type="OrthoDB" id="414358at2759"/>
<evidence type="ECO:0000313" key="3">
    <source>
        <dbReference type="EMBL" id="CAI4000576.1"/>
    </source>
</evidence>
<dbReference type="Gene3D" id="1.10.150.130">
    <property type="match status" value="1"/>
</dbReference>
<proteinExistence type="predicted"/>
<dbReference type="EMBL" id="CAMXCT010002802">
    <property type="protein sequence ID" value="CAI4000576.1"/>
    <property type="molecule type" value="Genomic_DNA"/>
</dbReference>
<dbReference type="Proteomes" id="UP001152797">
    <property type="component" value="Unassembled WGS sequence"/>
</dbReference>
<sequence length="692" mass="76858">MIPKPCGVLAVPAPVLEDEDGTDDKPGALRIFRAKRTITGRSWESLLNSQRVAAIRKWAGIIMSYLNFFEIGRQWDRLTPMGQALGDGLKHIFAGKATGTLHARASPILRYVLWCDNNGIPAFPLSEPAVYRFMCDHSDTAAPTFLRSYLVAVRFSFHVLGVTGGESVLNSKRVEGCAREAFLKKRRTLQKDPLTVAMVEHLERVVMTDRYLDRDKVAAGCFLLCVYFRARFSDMMNLQDLILDEVIVDGVAQGYIEGKVGRTKSAYTTEMKTRYLPMVAPRYGVTGLDCFTSWREACVRSGKPRGESMPMLPYPTANGWTRSPVGAGEGADWLRQVLRVSGIPMDALANIGTHSLKTTTLSWMAKFGAPISIRQHLGYHMANADKMALLYSRDASAGPIRQLEECIAHVRSRTFLPDSTRSGYFPGRVMSVEPNAGADSGSQPPEEHAHADWSESDSEDSGDDEHGYEANLLDYLEHDRLETGEPRKVPCCDQRKPFLVYTDGASESSGHTIGGVFAADGKFEYFACAAVELTLLFVAFLQDDQNRLDLDRCEQVEAIQTVFYTVLLQCGDAIFLQSAKLYWRATASSLAMLEGQHCATIDTPTQIDRPDRPLQCLATLSDQRFQHLTHHIDDAKLGLHEFSAFLLANGHPQSLHDHAQDCLLILDDLSHMLGLPRTPREANHPGFAREAP</sequence>
<name>A0A9P1D081_9DINO</name>
<organism evidence="3">
    <name type="scientific">Cladocopium goreaui</name>
    <dbReference type="NCBI Taxonomy" id="2562237"/>
    <lineage>
        <taxon>Eukaryota</taxon>
        <taxon>Sar</taxon>
        <taxon>Alveolata</taxon>
        <taxon>Dinophyceae</taxon>
        <taxon>Suessiales</taxon>
        <taxon>Symbiodiniaceae</taxon>
        <taxon>Cladocopium</taxon>
    </lineage>
</organism>
<dbReference type="EMBL" id="CAMXCT020002802">
    <property type="protein sequence ID" value="CAL1153951.1"/>
    <property type="molecule type" value="Genomic_DNA"/>
</dbReference>
<reference evidence="4" key="2">
    <citation type="submission" date="2024-04" db="EMBL/GenBank/DDBJ databases">
        <authorList>
            <person name="Chen Y."/>
            <person name="Shah S."/>
            <person name="Dougan E. K."/>
            <person name="Thang M."/>
            <person name="Chan C."/>
        </authorList>
    </citation>
    <scope>NUCLEOTIDE SEQUENCE [LARGE SCALE GENOMIC DNA]</scope>
</reference>
<reference evidence="3" key="1">
    <citation type="submission" date="2022-10" db="EMBL/GenBank/DDBJ databases">
        <authorList>
            <person name="Chen Y."/>
            <person name="Dougan E. K."/>
            <person name="Chan C."/>
            <person name="Rhodes N."/>
            <person name="Thang M."/>
        </authorList>
    </citation>
    <scope>NUCLEOTIDE SEQUENCE</scope>
</reference>
<dbReference type="SUPFAM" id="SSF47823">
    <property type="entry name" value="lambda integrase-like, N-terminal domain"/>
    <property type="match status" value="1"/>
</dbReference>
<dbReference type="InterPro" id="IPR010998">
    <property type="entry name" value="Integrase_recombinase_N"/>
</dbReference>
<keyword evidence="5" id="KW-1185">Reference proteome</keyword>
<evidence type="ECO:0000256" key="2">
    <source>
        <dbReference type="SAM" id="MobiDB-lite"/>
    </source>
</evidence>
<evidence type="ECO:0000313" key="4">
    <source>
        <dbReference type="EMBL" id="CAL1153951.1"/>
    </source>
</evidence>
<accession>A0A9P1D081</accession>